<dbReference type="AlphaFoldDB" id="A0A494WCF3"/>
<keyword evidence="3" id="KW-1185">Reference proteome</keyword>
<dbReference type="Proteomes" id="UP000279959">
    <property type="component" value="Chromosome"/>
</dbReference>
<feature type="region of interest" description="Disordered" evidence="1">
    <location>
        <begin position="1"/>
        <end position="22"/>
    </location>
</feature>
<gene>
    <name evidence="2" type="ORF">SAMIE_1017530</name>
</gene>
<evidence type="ECO:0000256" key="1">
    <source>
        <dbReference type="SAM" id="MobiDB-lite"/>
    </source>
</evidence>
<organism evidence="2 3">
    <name type="scientific">Sphingobium amiense</name>
    <dbReference type="NCBI Taxonomy" id="135719"/>
    <lineage>
        <taxon>Bacteria</taxon>
        <taxon>Pseudomonadati</taxon>
        <taxon>Pseudomonadota</taxon>
        <taxon>Alphaproteobacteria</taxon>
        <taxon>Sphingomonadales</taxon>
        <taxon>Sphingomonadaceae</taxon>
        <taxon>Sphingobium</taxon>
    </lineage>
</organism>
<name>A0A494WCF3_9SPHN</name>
<reference evidence="2 3" key="1">
    <citation type="submission" date="2018-05" db="EMBL/GenBank/DDBJ databases">
        <title>Complete Genome Sequence of the Nonylphenol-Degrading Bacterium Sphingobium amiense DSM 16289T.</title>
        <authorList>
            <person name="Ootsuka M."/>
            <person name="Nishizawa T."/>
            <person name="Ohta H."/>
        </authorList>
    </citation>
    <scope>NUCLEOTIDE SEQUENCE [LARGE SCALE GENOMIC DNA]</scope>
    <source>
        <strain evidence="2 3">DSM 16289</strain>
    </source>
</reference>
<sequence>MARHTEEDFARAKREIAKQPGHSGEVTNYQIALHLERSPGGGLYKQLDEWRAGNRSADTSMPSVTQRGVVATMQQVNDDNWSVTITLPRDFAEPDTVAMCQVYAERDSAYKEKERLAALLAESRSRERVLVNELAALRLSRDFHSAQMQLAANRLSAGLRPSRPKRLVEPITE</sequence>
<accession>A0A494WCF3</accession>
<dbReference type="KEGG" id="sami:SAMIE_1017530"/>
<protein>
    <submittedName>
        <fullName evidence="2">Uncharacterized protein</fullName>
    </submittedName>
</protein>
<evidence type="ECO:0000313" key="2">
    <source>
        <dbReference type="EMBL" id="BBD98252.1"/>
    </source>
</evidence>
<dbReference type="EMBL" id="AP018664">
    <property type="protein sequence ID" value="BBD98252.1"/>
    <property type="molecule type" value="Genomic_DNA"/>
</dbReference>
<feature type="compositionally biased region" description="Basic and acidic residues" evidence="1">
    <location>
        <begin position="1"/>
        <end position="17"/>
    </location>
</feature>
<proteinExistence type="predicted"/>
<evidence type="ECO:0000313" key="3">
    <source>
        <dbReference type="Proteomes" id="UP000279959"/>
    </source>
</evidence>
<dbReference type="RefSeq" id="WP_066703088.1">
    <property type="nucleotide sequence ID" value="NZ_AP018664.1"/>
</dbReference>